<proteinExistence type="inferred from homology"/>
<evidence type="ECO:0000313" key="9">
    <source>
        <dbReference type="Proteomes" id="UP001596201"/>
    </source>
</evidence>
<dbReference type="GO" id="GO:0005524">
    <property type="term" value="F:ATP binding"/>
    <property type="evidence" value="ECO:0007669"/>
    <property type="project" value="UniProtKB-KW"/>
</dbReference>
<dbReference type="Pfam" id="PF17862">
    <property type="entry name" value="AAA_lid_3"/>
    <property type="match status" value="2"/>
</dbReference>
<dbReference type="Pfam" id="PF02359">
    <property type="entry name" value="CDC48_N"/>
    <property type="match status" value="1"/>
</dbReference>
<dbReference type="InterPro" id="IPR041569">
    <property type="entry name" value="AAA_lid_3"/>
</dbReference>
<dbReference type="InterPro" id="IPR003338">
    <property type="entry name" value="CDC4_N-term_subdom"/>
</dbReference>
<keyword evidence="4" id="KW-0067">ATP-binding</keyword>
<dbReference type="Pfam" id="PF00004">
    <property type="entry name" value="AAA"/>
    <property type="match status" value="2"/>
</dbReference>
<dbReference type="PROSITE" id="PS00674">
    <property type="entry name" value="AAA"/>
    <property type="match status" value="1"/>
</dbReference>
<dbReference type="InterPro" id="IPR003593">
    <property type="entry name" value="AAA+_ATPase"/>
</dbReference>
<evidence type="ECO:0000256" key="2">
    <source>
        <dbReference type="ARBA" id="ARBA00022737"/>
    </source>
</evidence>
<dbReference type="SMART" id="SM01072">
    <property type="entry name" value="CDC48_2"/>
    <property type="match status" value="1"/>
</dbReference>
<dbReference type="InterPro" id="IPR027417">
    <property type="entry name" value="P-loop_NTPase"/>
</dbReference>
<dbReference type="SMART" id="SM01073">
    <property type="entry name" value="CDC48_N"/>
    <property type="match status" value="1"/>
</dbReference>
<evidence type="ECO:0000256" key="4">
    <source>
        <dbReference type="ARBA" id="ARBA00022840"/>
    </source>
</evidence>
<dbReference type="RefSeq" id="WP_227228283.1">
    <property type="nucleotide sequence ID" value="NZ_JAJCVJ010000001.1"/>
</dbReference>
<evidence type="ECO:0000313" key="8">
    <source>
        <dbReference type="EMBL" id="MFC5366367.1"/>
    </source>
</evidence>
<dbReference type="InterPro" id="IPR050168">
    <property type="entry name" value="AAA_ATPase_domain"/>
</dbReference>
<keyword evidence="9" id="KW-1185">Reference proteome</keyword>
<dbReference type="Gene3D" id="3.40.50.300">
    <property type="entry name" value="P-loop containing nucleotide triphosphate hydrolases"/>
    <property type="match status" value="2"/>
</dbReference>
<feature type="domain" description="CDC48" evidence="6">
    <location>
        <begin position="99"/>
        <end position="163"/>
    </location>
</feature>
<dbReference type="SUPFAM" id="SSF52540">
    <property type="entry name" value="P-loop containing nucleoside triphosphate hydrolases"/>
    <property type="match status" value="2"/>
</dbReference>
<dbReference type="InterPro" id="IPR029067">
    <property type="entry name" value="CDC48_domain_2-like_sf"/>
</dbReference>
<evidence type="ECO:0000256" key="1">
    <source>
        <dbReference type="ARBA" id="ARBA00009833"/>
    </source>
</evidence>
<protein>
    <submittedName>
        <fullName evidence="8">AAA family ATPase</fullName>
    </submittedName>
</protein>
<comment type="similarity">
    <text evidence="1">Belongs to the AAA ATPase family. CDC48 subfamily.</text>
</comment>
<dbReference type="PANTHER" id="PTHR23077:SF171">
    <property type="entry name" value="NUCLEAR VALOSIN-CONTAINING PROTEIN-LIKE"/>
    <property type="match status" value="1"/>
</dbReference>
<name>A0ABD5R8L7_9EURY</name>
<evidence type="ECO:0000259" key="6">
    <source>
        <dbReference type="SMART" id="SM01072"/>
    </source>
</evidence>
<dbReference type="AlphaFoldDB" id="A0ABD5R8L7"/>
<dbReference type="SUPFAM" id="SSF54585">
    <property type="entry name" value="Cdc48 domain 2-like"/>
    <property type="match status" value="1"/>
</dbReference>
<dbReference type="InterPro" id="IPR004201">
    <property type="entry name" value="Cdc48_dom2"/>
</dbReference>
<dbReference type="Gene3D" id="1.10.8.60">
    <property type="match status" value="2"/>
</dbReference>
<dbReference type="CDD" id="cd19511">
    <property type="entry name" value="RecA-like_CDC48_r2-like"/>
    <property type="match status" value="1"/>
</dbReference>
<dbReference type="Pfam" id="PF02933">
    <property type="entry name" value="CDC48_2"/>
    <property type="match status" value="1"/>
</dbReference>
<dbReference type="Proteomes" id="UP001596201">
    <property type="component" value="Unassembled WGS sequence"/>
</dbReference>
<dbReference type="SMART" id="SM00382">
    <property type="entry name" value="AAA"/>
    <property type="match status" value="2"/>
</dbReference>
<sequence>MGERLTVVASDGGDHGLVAVAPATLDALGLGPGDPVSLAGGRETVGRVTPDDAVPVDAVGLSATMRRNAGVSTDEQVEVSPTSVEPARSVTLAPIQTLTIKGGESALSRTLSGSPIRVGDRVQARLLDGALTLPFRVVATDPSGPVRVGDETTVTVRDRPAEELDDLVEIPPVRYDDVGGLDAELRQVRELVELPLVRPELVGDLGRRPADGVLLYGPSGAGKSLLWQALATESEVDVLPVPPSALLGRSTESAIERLREVGREAADSAPAVVVLDDIDSVVPDDEDTTTRRLLSGVRDLLDRIARTDGVVALGTARSADDVHSSLRRGGRFDREIELGAPDRAGRREILSIQTRGVRLADSVDLDDVAERTGGYLGADLDAVVRAATGAALSRLGGVDLLAGDAGATPGETPALTSADFDAALTAVGPSAMRSVRVEVPNVSYDDIGGLAEAKRELIRAAEWPIRHPDLFEQLGVTAPKGVLLYGPPGTGKTMLARAVATATEANFIPVKGPELLDKFVGESEKAVREVFERARANAPAIVFFDEIDALTPERGDSDADAPERVVSQLLTELDGLERLSDVTVVAATNRPDRIDPALLRPGRLERLVEVPVPDEEARAAIFRVHTRNVPTTNLNFEALARETEGFTGSDIEAVIREASLLAMEAYLSAEGGETPPLRVEAKHLREALDAARPSITESMRQYYDGLSEELAR</sequence>
<dbReference type="InterPro" id="IPR003959">
    <property type="entry name" value="ATPase_AAA_core"/>
</dbReference>
<organism evidence="8 9">
    <name type="scientific">Salinirubrum litoreum</name>
    <dbReference type="NCBI Taxonomy" id="1126234"/>
    <lineage>
        <taxon>Archaea</taxon>
        <taxon>Methanobacteriati</taxon>
        <taxon>Methanobacteriota</taxon>
        <taxon>Stenosarchaea group</taxon>
        <taxon>Halobacteria</taxon>
        <taxon>Halobacteriales</taxon>
        <taxon>Haloferacaceae</taxon>
        <taxon>Salinirubrum</taxon>
    </lineage>
</organism>
<feature type="domain" description="CDC48 N-terminal subdomain" evidence="7">
    <location>
        <begin position="4"/>
        <end position="84"/>
    </location>
</feature>
<reference evidence="8 9" key="1">
    <citation type="journal article" date="2019" name="Int. J. Syst. Evol. Microbiol.">
        <title>The Global Catalogue of Microorganisms (GCM) 10K type strain sequencing project: providing services to taxonomists for standard genome sequencing and annotation.</title>
        <authorList>
            <consortium name="The Broad Institute Genomics Platform"/>
            <consortium name="The Broad Institute Genome Sequencing Center for Infectious Disease"/>
            <person name="Wu L."/>
            <person name="Ma J."/>
        </authorList>
    </citation>
    <scope>NUCLEOTIDE SEQUENCE [LARGE SCALE GENOMIC DNA]</scope>
    <source>
        <strain evidence="8 9">CGMCC 1.12237</strain>
    </source>
</reference>
<evidence type="ECO:0000259" key="5">
    <source>
        <dbReference type="SMART" id="SM00382"/>
    </source>
</evidence>
<dbReference type="FunFam" id="3.40.50.300:FF:000018">
    <property type="entry name" value="Cell division control 48"/>
    <property type="match status" value="1"/>
</dbReference>
<evidence type="ECO:0000259" key="7">
    <source>
        <dbReference type="SMART" id="SM01073"/>
    </source>
</evidence>
<feature type="domain" description="AAA+ ATPase" evidence="5">
    <location>
        <begin position="209"/>
        <end position="342"/>
    </location>
</feature>
<comment type="caution">
    <text evidence="8">The sequence shown here is derived from an EMBL/GenBank/DDBJ whole genome shotgun (WGS) entry which is preliminary data.</text>
</comment>
<gene>
    <name evidence="8" type="ORF">ACFPJ5_05405</name>
</gene>
<dbReference type="Gene3D" id="2.40.40.20">
    <property type="match status" value="1"/>
</dbReference>
<dbReference type="Gene3D" id="3.10.330.10">
    <property type="match status" value="1"/>
</dbReference>
<dbReference type="EMBL" id="JBHSKX010000001">
    <property type="protein sequence ID" value="MFC5366367.1"/>
    <property type="molecule type" value="Genomic_DNA"/>
</dbReference>
<evidence type="ECO:0000256" key="3">
    <source>
        <dbReference type="ARBA" id="ARBA00022741"/>
    </source>
</evidence>
<dbReference type="PANTHER" id="PTHR23077">
    <property type="entry name" value="AAA-FAMILY ATPASE"/>
    <property type="match status" value="1"/>
</dbReference>
<keyword evidence="2" id="KW-0677">Repeat</keyword>
<dbReference type="SUPFAM" id="SSF50692">
    <property type="entry name" value="ADC-like"/>
    <property type="match status" value="1"/>
</dbReference>
<dbReference type="InterPro" id="IPR003960">
    <property type="entry name" value="ATPase_AAA_CS"/>
</dbReference>
<dbReference type="InterPro" id="IPR009010">
    <property type="entry name" value="Asp_de-COase-like_dom_sf"/>
</dbReference>
<feature type="domain" description="AAA+ ATPase" evidence="5">
    <location>
        <begin position="478"/>
        <end position="614"/>
    </location>
</feature>
<dbReference type="GO" id="GO:0005737">
    <property type="term" value="C:cytoplasm"/>
    <property type="evidence" value="ECO:0007669"/>
    <property type="project" value="UniProtKB-ARBA"/>
</dbReference>
<keyword evidence="3" id="KW-0547">Nucleotide-binding</keyword>
<accession>A0ABD5R8L7</accession>